<feature type="compositionally biased region" description="Acidic residues" evidence="1">
    <location>
        <begin position="332"/>
        <end position="345"/>
    </location>
</feature>
<dbReference type="OrthoDB" id="8563833at2"/>
<evidence type="ECO:0000256" key="1">
    <source>
        <dbReference type="SAM" id="MobiDB-lite"/>
    </source>
</evidence>
<dbReference type="AlphaFoldDB" id="A0A2P1PVP0"/>
<reference evidence="2 3" key="1">
    <citation type="submission" date="2018-03" db="EMBL/GenBank/DDBJ databases">
        <title>Ahniella affigens gen. nov., sp. nov., a gammaproteobacterium isolated from sandy soil near a stream.</title>
        <authorList>
            <person name="Ko Y."/>
            <person name="Kim J.-H."/>
        </authorList>
    </citation>
    <scope>NUCLEOTIDE SEQUENCE [LARGE SCALE GENOMIC DNA]</scope>
    <source>
        <strain evidence="2 3">D13</strain>
    </source>
</reference>
<dbReference type="KEGG" id="xba:C7S18_17660"/>
<gene>
    <name evidence="2" type="ORF">C7S18_17660</name>
</gene>
<dbReference type="RefSeq" id="WP_106892811.1">
    <property type="nucleotide sequence ID" value="NZ_CP027860.1"/>
</dbReference>
<feature type="compositionally biased region" description="Pro residues" evidence="1">
    <location>
        <begin position="351"/>
        <end position="369"/>
    </location>
</feature>
<proteinExistence type="predicted"/>
<dbReference type="EMBL" id="CP027860">
    <property type="protein sequence ID" value="AVP98892.1"/>
    <property type="molecule type" value="Genomic_DNA"/>
</dbReference>
<sequence length="1016" mass="110544">MSRGDCSGTRHFGSVRVTWSCPGAGRVCTVEVFWLGQLIMSVPMSQADPVQTFSVTTEPPASDSVSGEFRYGPAEGMLQMVWLNTPEGSWQHVLLCPEGVLPPPPPYTPWPPAVGASTETVELRIDPACHDLFPFVFLKQWPNIDTSVRADNFVDYPNASMPTANSLYANLLNIHQLGTDVRNLSIAQGLDFLAGQPPYQGERITREQPLDGLPAQLAPLWRGLQTLQPLCVDRLIDWLLVELGVTWTELYDAVQSADYAAQIDRTWQNVFALMLVPGYALVQNEELLKTLIIGSLLTALADSVPTMPPAMSPVMPTEAPSAEAERDGAELAVDEPVEPADDDRDEGAAPLPAPTSAPMTTPRPSPAVWPPSRLEQRRHATVVLPPPVFPLPPDVSTAPNPADADLPMTGVTSRVSPYAVGQLQIVRRALLRYEPGEVASIENVMPGERKVRIQSERQIDRQLDERREQQSERTSESVQADASAFELAAQELLLENYQINYSVNYGPPQDGNATGYWTFGPIASGSGGAANADAPAAPAQTTNQTRTSLARSITQRAARRIEQQIGRLRQQEFTHQRDWSERHTFDRRHAETPLRGVYRWLNAIYECWVAPLGERLVLELVLPDPARSYVNAELDLAGVSLTEPILPAAIGLSDFTQVSTDPSSKLFYATLAATYGLEQFDTPPQERLTIACAAPTLASLQSGTLTLPADYEATKASVTLTTQSTTATVNGQVGQVPFALSATAPMQSLDLAMQSGSLAWAASASATMAGDQTAASQAVAIEVQLDWADAAKARWQAGFYAALLSAYRRQLTAYLNAANQAPARVQSNTLNTRQTIQRQLKRAGLRAMVAVALAKTGEKARVERFLPALQDWLERALEWSEMSHQFVVALDDQQPPGRRLVPGADASMTAFLEAAQARVLLPVRPSFERAMVLYLDAGVIWTGEPALTPAVSVPLSPMATSTSIDLLEDLKQAQERCRCDRGRESVGPPWVVTMPTTLVVLQEGPVLPTFPGRGLP</sequence>
<protein>
    <submittedName>
        <fullName evidence="2">Uncharacterized protein</fullName>
    </submittedName>
</protein>
<feature type="region of interest" description="Disordered" evidence="1">
    <location>
        <begin position="527"/>
        <end position="547"/>
    </location>
</feature>
<organism evidence="2 3">
    <name type="scientific">Ahniella affigens</name>
    <dbReference type="NCBI Taxonomy" id="2021234"/>
    <lineage>
        <taxon>Bacteria</taxon>
        <taxon>Pseudomonadati</taxon>
        <taxon>Pseudomonadota</taxon>
        <taxon>Gammaproteobacteria</taxon>
        <taxon>Lysobacterales</taxon>
        <taxon>Rhodanobacteraceae</taxon>
        <taxon>Ahniella</taxon>
    </lineage>
</organism>
<feature type="compositionally biased region" description="Low complexity" evidence="1">
    <location>
        <begin position="527"/>
        <end position="539"/>
    </location>
</feature>
<keyword evidence="3" id="KW-1185">Reference proteome</keyword>
<evidence type="ECO:0000313" key="3">
    <source>
        <dbReference type="Proteomes" id="UP000241074"/>
    </source>
</evidence>
<reference evidence="2 3" key="2">
    <citation type="submission" date="2018-03" db="EMBL/GenBank/DDBJ databases">
        <authorList>
            <person name="Keele B.F."/>
        </authorList>
    </citation>
    <scope>NUCLEOTIDE SEQUENCE [LARGE SCALE GENOMIC DNA]</scope>
    <source>
        <strain evidence="2 3">D13</strain>
    </source>
</reference>
<evidence type="ECO:0000313" key="2">
    <source>
        <dbReference type="EMBL" id="AVP98892.1"/>
    </source>
</evidence>
<accession>A0A2P1PVP0</accession>
<feature type="region of interest" description="Disordered" evidence="1">
    <location>
        <begin position="309"/>
        <end position="373"/>
    </location>
</feature>
<dbReference type="Proteomes" id="UP000241074">
    <property type="component" value="Chromosome"/>
</dbReference>
<feature type="compositionally biased region" description="Basic and acidic residues" evidence="1">
    <location>
        <begin position="452"/>
        <end position="475"/>
    </location>
</feature>
<feature type="region of interest" description="Disordered" evidence="1">
    <location>
        <begin position="452"/>
        <end position="481"/>
    </location>
</feature>
<name>A0A2P1PVP0_9GAMM</name>